<protein>
    <submittedName>
        <fullName evidence="2">Uncharacterized protein</fullName>
    </submittedName>
</protein>
<organism evidence="2 3">
    <name type="scientific">Claviceps aff. purpurea</name>
    <dbReference type="NCBI Taxonomy" id="1967640"/>
    <lineage>
        <taxon>Eukaryota</taxon>
        <taxon>Fungi</taxon>
        <taxon>Dikarya</taxon>
        <taxon>Ascomycota</taxon>
        <taxon>Pezizomycotina</taxon>
        <taxon>Sordariomycetes</taxon>
        <taxon>Hypocreomycetidae</taxon>
        <taxon>Hypocreales</taxon>
        <taxon>Clavicipitaceae</taxon>
        <taxon>Claviceps</taxon>
    </lineage>
</organism>
<feature type="signal peptide" evidence="1">
    <location>
        <begin position="1"/>
        <end position="15"/>
    </location>
</feature>
<dbReference type="EMBL" id="SRRH01000596">
    <property type="protein sequence ID" value="KAG6286873.1"/>
    <property type="molecule type" value="Genomic_DNA"/>
</dbReference>
<evidence type="ECO:0000313" key="2">
    <source>
        <dbReference type="EMBL" id="KAG6286873.1"/>
    </source>
</evidence>
<evidence type="ECO:0000313" key="3">
    <source>
        <dbReference type="Proteomes" id="UP000707071"/>
    </source>
</evidence>
<accession>A0A9P7QFG3</accession>
<feature type="chain" id="PRO_5040335566" evidence="1">
    <location>
        <begin position="16"/>
        <end position="185"/>
    </location>
</feature>
<name>A0A9P7QFG3_9HYPO</name>
<dbReference type="Proteomes" id="UP000707071">
    <property type="component" value="Unassembled WGS sequence"/>
</dbReference>
<comment type="caution">
    <text evidence="2">The sequence shown here is derived from an EMBL/GenBank/DDBJ whole genome shotgun (WGS) entry which is preliminary data.</text>
</comment>
<dbReference type="AlphaFoldDB" id="A0A9P7QFG3"/>
<evidence type="ECO:0000256" key="1">
    <source>
        <dbReference type="SAM" id="SignalP"/>
    </source>
</evidence>
<keyword evidence="3" id="KW-1185">Reference proteome</keyword>
<proteinExistence type="predicted"/>
<gene>
    <name evidence="2" type="ORF">E4U09_006479</name>
</gene>
<reference evidence="2 3" key="1">
    <citation type="journal article" date="2020" name="bioRxiv">
        <title>Whole genome comparisons of ergot fungi reveals the divergence and evolution of species within the genus Claviceps are the result of varying mechanisms driving genome evolution and host range expansion.</title>
        <authorList>
            <person name="Wyka S.A."/>
            <person name="Mondo S.J."/>
            <person name="Liu M."/>
            <person name="Dettman J."/>
            <person name="Nalam V."/>
            <person name="Broders K.D."/>
        </authorList>
    </citation>
    <scope>NUCLEOTIDE SEQUENCE [LARGE SCALE GENOMIC DNA]</scope>
    <source>
        <strain evidence="2 3">Clav52</strain>
    </source>
</reference>
<keyword evidence="1" id="KW-0732">Signal</keyword>
<sequence length="185" mass="19896">MRVFVALTFACGAMAAAVQPLDTAAEANEMLSLESDLQDAALDIDTAPEWAGLEARDEDTDDAEVLAKRDPSYLINVPIPQSAIGGAPPAPFELKGVRINFVMARKKVREGRRMVLKSYCKSLRITNSGAKRLFTGIEIGTAGTRVTGKPFFRKVIPRGGTYIVGVAPDLILLRLAVKPAPSRGQ</sequence>